<keyword evidence="4" id="KW-0949">S-adenosyl-L-methionine</keyword>
<gene>
    <name evidence="16" type="primary">Asmt</name>
</gene>
<keyword evidence="2" id="KW-0489">Methyltransferase</keyword>
<dbReference type="Pfam" id="PF08100">
    <property type="entry name" value="Dimerisation"/>
    <property type="match status" value="1"/>
</dbReference>
<evidence type="ECO:0000313" key="16">
    <source>
        <dbReference type="RefSeq" id="XP_004646689.1"/>
    </source>
</evidence>
<evidence type="ECO:0000259" key="14">
    <source>
        <dbReference type="Pfam" id="PF08100"/>
    </source>
</evidence>
<dbReference type="SUPFAM" id="SSF46785">
    <property type="entry name" value="Winged helix' DNA-binding domain"/>
    <property type="match status" value="1"/>
</dbReference>
<sequence length="359" mass="38840">MGSAEHSDYQALTECAHGFMVSQVLFAACELGVFDVLAAGPLDAGTVAVRMGTSAHGTELLLDACVCLRLLRADTSAGTALYANTELARHYLSSTSPQSQRHMLLYLGGTTYRCWAHLATAVREGTNQYLKAFGVCSRDLFAAIYRSEDELLRFMRGLQEVWSVSGRGVLAAFDLAPFPRICDLGGGSGALARECVALYPAAKVTVFDTPEVVRTARRHFPFPEEGRVVFQEGDFFQDRLPEADLYILARVLHDWTDARCTELLARIHGACRPGGGILVVESALQEDGHGPCTTLLLSLNMLLQAEGRERTPGQYQALMAAAGFGDFQFKKTGGAYDAMLARKPLPLGPGDAGKAQQVE</sequence>
<keyword evidence="3" id="KW-0808">Transferase</keyword>
<evidence type="ECO:0000256" key="3">
    <source>
        <dbReference type="ARBA" id="ARBA00022679"/>
    </source>
</evidence>
<evidence type="ECO:0000256" key="5">
    <source>
        <dbReference type="ARBA" id="ARBA00023098"/>
    </source>
</evidence>
<dbReference type="SUPFAM" id="SSF53335">
    <property type="entry name" value="S-adenosyl-L-methionine-dependent methyltransferases"/>
    <property type="match status" value="1"/>
</dbReference>
<reference evidence="16" key="1">
    <citation type="submission" date="2025-08" db="UniProtKB">
        <authorList>
            <consortium name="RefSeq"/>
        </authorList>
    </citation>
    <scope>IDENTIFICATION</scope>
</reference>
<evidence type="ECO:0000256" key="6">
    <source>
        <dbReference type="ARBA" id="ARBA00037645"/>
    </source>
</evidence>
<dbReference type="CTD" id="438"/>
<dbReference type="InterPro" id="IPR001077">
    <property type="entry name" value="COMT_C"/>
</dbReference>
<dbReference type="EC" id="2.1.1.4" evidence="8"/>
<organism evidence="15 16">
    <name type="scientific">Octodon degus</name>
    <name type="common">Degu</name>
    <name type="synonym">Sciurus degus</name>
    <dbReference type="NCBI Taxonomy" id="10160"/>
    <lineage>
        <taxon>Eukaryota</taxon>
        <taxon>Metazoa</taxon>
        <taxon>Chordata</taxon>
        <taxon>Craniata</taxon>
        <taxon>Vertebrata</taxon>
        <taxon>Euteleostomi</taxon>
        <taxon>Mammalia</taxon>
        <taxon>Eutheria</taxon>
        <taxon>Euarchontoglires</taxon>
        <taxon>Glires</taxon>
        <taxon>Rodentia</taxon>
        <taxon>Hystricomorpha</taxon>
        <taxon>Octodontidae</taxon>
        <taxon>Octodon</taxon>
    </lineage>
</organism>
<dbReference type="CDD" id="cd02440">
    <property type="entry name" value="AdoMet_MTases"/>
    <property type="match status" value="1"/>
</dbReference>
<evidence type="ECO:0000259" key="13">
    <source>
        <dbReference type="Pfam" id="PF00891"/>
    </source>
</evidence>
<evidence type="ECO:0000256" key="12">
    <source>
        <dbReference type="PIRSR" id="PIRSR005739-1"/>
    </source>
</evidence>
<dbReference type="InterPro" id="IPR012967">
    <property type="entry name" value="COMT_dimerisation"/>
</dbReference>
<dbReference type="Gene3D" id="3.40.50.150">
    <property type="entry name" value="Vaccinia Virus protein VP39"/>
    <property type="match status" value="1"/>
</dbReference>
<feature type="active site" description="Proton acceptor" evidence="12">
    <location>
        <position position="253"/>
    </location>
</feature>
<dbReference type="GO" id="GO:0006629">
    <property type="term" value="P:lipid metabolic process"/>
    <property type="evidence" value="ECO:0007669"/>
    <property type="project" value="UniProtKB-KW"/>
</dbReference>
<evidence type="ECO:0000256" key="1">
    <source>
        <dbReference type="ARBA" id="ARBA00011738"/>
    </source>
</evidence>
<dbReference type="PIRSF" id="PIRSF005739">
    <property type="entry name" value="O-mtase"/>
    <property type="match status" value="1"/>
</dbReference>
<dbReference type="GO" id="GO:0030187">
    <property type="term" value="P:melatonin biosynthetic process"/>
    <property type="evidence" value="ECO:0007669"/>
    <property type="project" value="UniProtKB-KW"/>
</dbReference>
<dbReference type="GO" id="GO:0017096">
    <property type="term" value="F:acetylserotonin O-methyltransferase activity"/>
    <property type="evidence" value="ECO:0007669"/>
    <property type="project" value="UniProtKB-EC"/>
</dbReference>
<keyword evidence="11" id="KW-0471">Melatonin biosynthesis</keyword>
<evidence type="ECO:0000256" key="11">
    <source>
        <dbReference type="ARBA" id="ARBA00043260"/>
    </source>
</evidence>
<proteinExistence type="predicted"/>
<dbReference type="InterPro" id="IPR036388">
    <property type="entry name" value="WH-like_DNA-bd_sf"/>
</dbReference>
<dbReference type="RefSeq" id="XP_004646689.1">
    <property type="nucleotide sequence ID" value="XM_004646632.1"/>
</dbReference>
<dbReference type="Gene3D" id="1.10.10.10">
    <property type="entry name" value="Winged helix-like DNA-binding domain superfamily/Winged helix DNA-binding domain"/>
    <property type="match status" value="1"/>
</dbReference>
<dbReference type="GO" id="GO:0046983">
    <property type="term" value="F:protein dimerization activity"/>
    <property type="evidence" value="ECO:0007669"/>
    <property type="project" value="InterPro"/>
</dbReference>
<evidence type="ECO:0000256" key="8">
    <source>
        <dbReference type="ARBA" id="ARBA00039116"/>
    </source>
</evidence>
<evidence type="ECO:0000256" key="10">
    <source>
        <dbReference type="ARBA" id="ARBA00043054"/>
    </source>
</evidence>
<keyword evidence="5" id="KW-0443">Lipid metabolism</keyword>
<evidence type="ECO:0000256" key="9">
    <source>
        <dbReference type="ARBA" id="ARBA00040730"/>
    </source>
</evidence>
<dbReference type="OrthoDB" id="1606438at2759"/>
<dbReference type="Pfam" id="PF00891">
    <property type="entry name" value="Methyltransf_2"/>
    <property type="match status" value="1"/>
</dbReference>
<keyword evidence="15" id="KW-1185">Reference proteome</keyword>
<evidence type="ECO:0000256" key="7">
    <source>
        <dbReference type="ARBA" id="ARBA00037926"/>
    </source>
</evidence>
<comment type="function">
    <text evidence="6">Catalyzes the transfer of a methyl group onto N-acetylserotonin, producing melatonin (N-acetyl-5-methoxytryptamine).</text>
</comment>
<feature type="domain" description="O-methyltransferase C-terminal" evidence="13">
    <location>
        <begin position="115"/>
        <end position="324"/>
    </location>
</feature>
<dbReference type="InterPro" id="IPR029063">
    <property type="entry name" value="SAM-dependent_MTases_sf"/>
</dbReference>
<dbReference type="InParanoid" id="A0A6P3FIV5"/>
<dbReference type="Proteomes" id="UP000515203">
    <property type="component" value="Unplaced"/>
</dbReference>
<dbReference type="FunCoup" id="A0A6P3FIV5">
    <property type="interactions" value="43"/>
</dbReference>
<dbReference type="GO" id="GO:0032259">
    <property type="term" value="P:methylation"/>
    <property type="evidence" value="ECO:0007669"/>
    <property type="project" value="UniProtKB-KW"/>
</dbReference>
<dbReference type="FunFam" id="1.10.10.10:FF:000358">
    <property type="entry name" value="Acetylserotonin O-methyltransferase"/>
    <property type="match status" value="1"/>
</dbReference>
<dbReference type="PANTHER" id="PTHR43712">
    <property type="entry name" value="PUTATIVE (AFU_ORTHOLOGUE AFUA_4G14580)-RELATED"/>
    <property type="match status" value="1"/>
</dbReference>
<dbReference type="AlphaFoldDB" id="A0A6P3FIV5"/>
<evidence type="ECO:0000256" key="4">
    <source>
        <dbReference type="ARBA" id="ARBA00022691"/>
    </source>
</evidence>
<name>A0A6P3FIV5_OCTDE</name>
<dbReference type="InterPro" id="IPR036390">
    <property type="entry name" value="WH_DNA-bd_sf"/>
</dbReference>
<accession>A0A6P3FIV5</accession>
<evidence type="ECO:0000313" key="15">
    <source>
        <dbReference type="Proteomes" id="UP000515203"/>
    </source>
</evidence>
<dbReference type="GeneID" id="101571997"/>
<comment type="pathway">
    <text evidence="7">Aromatic compound metabolism; melatonin biosynthesis; melatonin from serotonin: step 1/2.</text>
</comment>
<dbReference type="PANTHER" id="PTHR43712:SF2">
    <property type="entry name" value="O-METHYLTRANSFERASE CICE"/>
    <property type="match status" value="1"/>
</dbReference>
<feature type="domain" description="O-methyltransferase dimerisation" evidence="14">
    <location>
        <begin position="14"/>
        <end position="94"/>
    </location>
</feature>
<dbReference type="PROSITE" id="PS51683">
    <property type="entry name" value="SAM_OMT_II"/>
    <property type="match status" value="1"/>
</dbReference>
<comment type="subunit">
    <text evidence="1">Homodimer.</text>
</comment>
<protein>
    <recommendedName>
        <fullName evidence="9">Acetylserotonin O-methyltransferase</fullName>
        <ecNumber evidence="8">2.1.1.4</ecNumber>
    </recommendedName>
    <alternativeName>
        <fullName evidence="10">Hydroxyindole O-methyltransferase</fullName>
    </alternativeName>
</protein>
<dbReference type="FunFam" id="3.40.50.150:FF:000738">
    <property type="entry name" value="Acetylserotonin O-methyltransferase"/>
    <property type="match status" value="1"/>
</dbReference>
<evidence type="ECO:0000256" key="2">
    <source>
        <dbReference type="ARBA" id="ARBA00022603"/>
    </source>
</evidence>
<dbReference type="InterPro" id="IPR016461">
    <property type="entry name" value="COMT-like"/>
</dbReference>